<dbReference type="EMBL" id="CP048029">
    <property type="protein sequence ID" value="QIK36766.1"/>
    <property type="molecule type" value="Genomic_DNA"/>
</dbReference>
<evidence type="ECO:0000313" key="2">
    <source>
        <dbReference type="Proteomes" id="UP000502699"/>
    </source>
</evidence>
<protein>
    <submittedName>
        <fullName evidence="1">Uncharacterized protein</fullName>
    </submittedName>
</protein>
<proteinExistence type="predicted"/>
<dbReference type="RefSeq" id="WP_166269225.1">
    <property type="nucleotide sequence ID" value="NZ_CP048029.1"/>
</dbReference>
<gene>
    <name evidence="1" type="ORF">GWK36_00730</name>
</gene>
<keyword evidence="2" id="KW-1185">Reference proteome</keyword>
<evidence type="ECO:0000313" key="1">
    <source>
        <dbReference type="EMBL" id="QIK36766.1"/>
    </source>
</evidence>
<name>A0A6G7VA73_9GAMM</name>
<dbReference type="Proteomes" id="UP000502699">
    <property type="component" value="Chromosome"/>
</dbReference>
<dbReference type="AlphaFoldDB" id="A0A6G7VA73"/>
<reference evidence="2" key="1">
    <citation type="submission" date="2020-01" db="EMBL/GenBank/DDBJ databases">
        <title>Caldichromatium gen. nov., sp. nov., a thermophilic purple sulfur bacterium member of the family Chromatiaceae isolated from Nakabusa hot spring, Japan.</title>
        <authorList>
            <person name="Saini M.K."/>
            <person name="Hanada S."/>
            <person name="Tank M."/>
        </authorList>
    </citation>
    <scope>NUCLEOTIDE SEQUENCE [LARGE SCALE GENOMIC DNA]</scope>
    <source>
        <strain evidence="2">No.7</strain>
    </source>
</reference>
<accession>A0A6G7VA73</accession>
<organism evidence="1 2">
    <name type="scientific">Caldichromatium japonicum</name>
    <dbReference type="NCBI Taxonomy" id="2699430"/>
    <lineage>
        <taxon>Bacteria</taxon>
        <taxon>Pseudomonadati</taxon>
        <taxon>Pseudomonadota</taxon>
        <taxon>Gammaproteobacteria</taxon>
        <taxon>Chromatiales</taxon>
        <taxon>Chromatiaceae</taxon>
        <taxon>Caldichromatium</taxon>
    </lineage>
</organism>
<sequence length="124" mass="13478">MRHFDANLRSAKAIGEFLRDYYDAVRAFGDPNQESLFGDEPAPTKTAVLHGVKERGQADEAGQFVKAADPAKSIAQTSETFGAQFSDGNQILVSGTPKGKPLNKSIPLFFVRPTRSKKNSHVNA</sequence>
<dbReference type="KEGG" id="cjap:GWK36_00730"/>